<dbReference type="Proteomes" id="UP000429607">
    <property type="component" value="Unassembled WGS sequence"/>
</dbReference>
<evidence type="ECO:0008006" key="8">
    <source>
        <dbReference type="Google" id="ProtNLM"/>
    </source>
</evidence>
<comment type="caution">
    <text evidence="3">The sequence shown here is derived from an EMBL/GenBank/DDBJ whole genome shotgun (WGS) entry which is preliminary data.</text>
</comment>
<gene>
    <name evidence="3" type="ORF">PR001_g18940</name>
    <name evidence="2" type="ORF">PR002_g19293</name>
    <name evidence="4" type="ORF">PR003_g19811</name>
</gene>
<sequence length="55" mass="5693">MSGHCITVLVVVTLLACINVVPAASMSMGVVSNSDTLGTLETLSRTPTIYQPRGS</sequence>
<reference evidence="5 7" key="1">
    <citation type="submission" date="2018-09" db="EMBL/GenBank/DDBJ databases">
        <title>Genomic investigation of the strawberry pathogen Phytophthora fragariae indicates pathogenicity is determined by transcriptional variation in three key races.</title>
        <authorList>
            <person name="Adams T.M."/>
            <person name="Armitage A.D."/>
            <person name="Sobczyk M.K."/>
            <person name="Bates H.J."/>
            <person name="Dunwell J.M."/>
            <person name="Nellist C.F."/>
            <person name="Harrison R.J."/>
        </authorList>
    </citation>
    <scope>NUCLEOTIDE SEQUENCE [LARGE SCALE GENOMIC DNA]</scope>
    <source>
        <strain evidence="3 5">SCRP249</strain>
        <strain evidence="2 7">SCRP324</strain>
        <strain evidence="4 6">SCRP333</strain>
    </source>
</reference>
<evidence type="ECO:0000313" key="5">
    <source>
        <dbReference type="Proteomes" id="UP000429607"/>
    </source>
</evidence>
<keyword evidence="1" id="KW-0732">Signal</keyword>
<accession>A0A6A3K7N8</accession>
<feature type="chain" id="PRO_5036164719" description="RxLR effector protein" evidence="1">
    <location>
        <begin position="24"/>
        <end position="55"/>
    </location>
</feature>
<dbReference type="Proteomes" id="UP000435112">
    <property type="component" value="Unassembled WGS sequence"/>
</dbReference>
<proteinExistence type="predicted"/>
<evidence type="ECO:0000313" key="2">
    <source>
        <dbReference type="EMBL" id="KAE8996540.1"/>
    </source>
</evidence>
<protein>
    <recommendedName>
        <fullName evidence="8">RxLR effector protein</fullName>
    </recommendedName>
</protein>
<keyword evidence="6" id="KW-1185">Reference proteome</keyword>
<evidence type="ECO:0000256" key="1">
    <source>
        <dbReference type="SAM" id="SignalP"/>
    </source>
</evidence>
<evidence type="ECO:0000313" key="4">
    <source>
        <dbReference type="EMBL" id="KAE9312251.1"/>
    </source>
</evidence>
<evidence type="ECO:0000313" key="7">
    <source>
        <dbReference type="Proteomes" id="UP000435112"/>
    </source>
</evidence>
<evidence type="ECO:0000313" key="3">
    <source>
        <dbReference type="EMBL" id="KAE8999863.1"/>
    </source>
</evidence>
<dbReference type="EMBL" id="QXFV01001714">
    <property type="protein sequence ID" value="KAE8999863.1"/>
    <property type="molecule type" value="Genomic_DNA"/>
</dbReference>
<evidence type="ECO:0000313" key="6">
    <source>
        <dbReference type="Proteomes" id="UP000434957"/>
    </source>
</evidence>
<dbReference type="Proteomes" id="UP000434957">
    <property type="component" value="Unassembled WGS sequence"/>
</dbReference>
<name>A0A6A3K7N8_9STRA</name>
<organism evidence="3 5">
    <name type="scientific">Phytophthora rubi</name>
    <dbReference type="NCBI Taxonomy" id="129364"/>
    <lineage>
        <taxon>Eukaryota</taxon>
        <taxon>Sar</taxon>
        <taxon>Stramenopiles</taxon>
        <taxon>Oomycota</taxon>
        <taxon>Peronosporomycetes</taxon>
        <taxon>Peronosporales</taxon>
        <taxon>Peronosporaceae</taxon>
        <taxon>Phytophthora</taxon>
    </lineage>
</organism>
<feature type="signal peptide" evidence="1">
    <location>
        <begin position="1"/>
        <end position="23"/>
    </location>
</feature>
<dbReference type="EMBL" id="QXFT01001701">
    <property type="protein sequence ID" value="KAE9312251.1"/>
    <property type="molecule type" value="Genomic_DNA"/>
</dbReference>
<dbReference type="EMBL" id="QXFU01001732">
    <property type="protein sequence ID" value="KAE8996540.1"/>
    <property type="molecule type" value="Genomic_DNA"/>
</dbReference>
<dbReference type="AlphaFoldDB" id="A0A6A3K7N8"/>